<feature type="chain" id="PRO_5020470071" evidence="2">
    <location>
        <begin position="21"/>
        <end position="602"/>
    </location>
</feature>
<proteinExistence type="predicted"/>
<dbReference type="Proteomes" id="UP000295719">
    <property type="component" value="Unassembled WGS sequence"/>
</dbReference>
<dbReference type="PANTHER" id="PTHR30290">
    <property type="entry name" value="PERIPLASMIC BINDING COMPONENT OF ABC TRANSPORTER"/>
    <property type="match status" value="1"/>
</dbReference>
<dbReference type="GO" id="GO:0043190">
    <property type="term" value="C:ATP-binding cassette (ABC) transporter complex"/>
    <property type="evidence" value="ECO:0007669"/>
    <property type="project" value="InterPro"/>
</dbReference>
<dbReference type="Gene3D" id="3.40.190.10">
    <property type="entry name" value="Periplasmic binding protein-like II"/>
    <property type="match status" value="1"/>
</dbReference>
<reference evidence="4 5" key="1">
    <citation type="submission" date="2019-03" db="EMBL/GenBank/DDBJ databases">
        <title>Genomic Encyclopedia of Type Strains, Phase IV (KMG-IV): sequencing the most valuable type-strain genomes for metagenomic binning, comparative biology and taxonomic classification.</title>
        <authorList>
            <person name="Goeker M."/>
        </authorList>
    </citation>
    <scope>NUCLEOTIDE SEQUENCE [LARGE SCALE GENOMIC DNA]</scope>
    <source>
        <strain evidence="4 5">DSM 19580</strain>
    </source>
</reference>
<dbReference type="GO" id="GO:1904680">
    <property type="term" value="F:peptide transmembrane transporter activity"/>
    <property type="evidence" value="ECO:0007669"/>
    <property type="project" value="TreeGrafter"/>
</dbReference>
<dbReference type="RefSeq" id="WP_131863818.1">
    <property type="nucleotide sequence ID" value="NZ_SMCR01000001.1"/>
</dbReference>
<protein>
    <submittedName>
        <fullName evidence="4">Microcin C transport system substrate-binding protein</fullName>
    </submittedName>
</protein>
<accession>A0A4R3Z4X3</accession>
<dbReference type="InterPro" id="IPR039424">
    <property type="entry name" value="SBP_5"/>
</dbReference>
<feature type="signal peptide" evidence="2">
    <location>
        <begin position="1"/>
        <end position="20"/>
    </location>
</feature>
<dbReference type="Gene3D" id="3.10.105.10">
    <property type="entry name" value="Dipeptide-binding Protein, Domain 3"/>
    <property type="match status" value="1"/>
</dbReference>
<organism evidence="4 5">
    <name type="scientific">Biostraticola tofi</name>
    <dbReference type="NCBI Taxonomy" id="466109"/>
    <lineage>
        <taxon>Bacteria</taxon>
        <taxon>Pseudomonadati</taxon>
        <taxon>Pseudomonadota</taxon>
        <taxon>Gammaproteobacteria</taxon>
        <taxon>Enterobacterales</taxon>
        <taxon>Bruguierivoracaceae</taxon>
        <taxon>Biostraticola</taxon>
    </lineage>
</organism>
<dbReference type="FunFam" id="3.10.105.10:FF:000005">
    <property type="entry name" value="ABC transporter substrate-binding protein"/>
    <property type="match status" value="1"/>
</dbReference>
<name>A0A4R3Z4X3_9GAMM</name>
<dbReference type="InterPro" id="IPR000914">
    <property type="entry name" value="SBP_5_dom"/>
</dbReference>
<evidence type="ECO:0000313" key="4">
    <source>
        <dbReference type="EMBL" id="TCW00257.1"/>
    </source>
</evidence>
<dbReference type="GO" id="GO:0030288">
    <property type="term" value="C:outer membrane-bounded periplasmic space"/>
    <property type="evidence" value="ECO:0007669"/>
    <property type="project" value="TreeGrafter"/>
</dbReference>
<dbReference type="OrthoDB" id="9803988at2"/>
<dbReference type="InterPro" id="IPR030678">
    <property type="entry name" value="Peptide/Ni-bd"/>
</dbReference>
<dbReference type="PANTHER" id="PTHR30290:SF64">
    <property type="entry name" value="ABC TRANSPORTER PERIPLASMIC BINDING PROTEIN"/>
    <property type="match status" value="1"/>
</dbReference>
<dbReference type="GO" id="GO:0015833">
    <property type="term" value="P:peptide transport"/>
    <property type="evidence" value="ECO:0007669"/>
    <property type="project" value="TreeGrafter"/>
</dbReference>
<dbReference type="EMBL" id="SMCR01000001">
    <property type="protein sequence ID" value="TCW00257.1"/>
    <property type="molecule type" value="Genomic_DNA"/>
</dbReference>
<dbReference type="CDD" id="cd08497">
    <property type="entry name" value="MbnE-like"/>
    <property type="match status" value="1"/>
</dbReference>
<evidence type="ECO:0000313" key="5">
    <source>
        <dbReference type="Proteomes" id="UP000295719"/>
    </source>
</evidence>
<evidence type="ECO:0000256" key="1">
    <source>
        <dbReference type="ARBA" id="ARBA00022729"/>
    </source>
</evidence>
<comment type="caution">
    <text evidence="4">The sequence shown here is derived from an EMBL/GenBank/DDBJ whole genome shotgun (WGS) entry which is preliminary data.</text>
</comment>
<feature type="domain" description="Solute-binding protein family 5" evidence="3">
    <location>
        <begin position="100"/>
        <end position="498"/>
    </location>
</feature>
<keyword evidence="5" id="KW-1185">Reference proteome</keyword>
<dbReference type="PIRSF" id="PIRSF002741">
    <property type="entry name" value="MppA"/>
    <property type="match status" value="1"/>
</dbReference>
<dbReference type="Pfam" id="PF00496">
    <property type="entry name" value="SBP_bac_5"/>
    <property type="match status" value="1"/>
</dbReference>
<keyword evidence="1 2" id="KW-0732">Signal</keyword>
<evidence type="ECO:0000259" key="3">
    <source>
        <dbReference type="Pfam" id="PF00496"/>
    </source>
</evidence>
<sequence>MLKRLGVALWLAALSPLTQAATVKESTSFAIIGAPRYPPDFRHFDYVFPAAPKGGQVTMATLGTFDNFNRFALRGAAAIRTEQLYDSLFTTSDDEIGSYYPLVGQSVRYAADYRWAEVTLNPAARFHNHQPVTAEDVAFTFQKFMTEGVPQFRLFYKDVKVIALSRSVVRYEFKQPSKDGLLGLFTLPIMPKSFWSQHKLSDPLSFPPPAGGPYRITAWKSGQYVTYSRVKDYWAATLPVNVGQFNFDSLRYDYYLDDNVALEAFMAGAYDVRVESSPKNWATYYRGGNIARGFIKLKTMEDHIPVDTRWLAFNLQRPLFADRRVRQALTLALDFEWINRALFYQGYQRASTYFQNTDYAASGRPDAAELALLTPLKQHIPAEAFGPAWRPPVSDGSGYDRRNRLQALELLRQAGWELNQRQLVNSKTGQRFSFELLMPSGGNNQYVLPFQHSLQRLGINLRIREVDNSQFTNRLRSRDFDMLPTQYRAVPWPGTDLPISWGTAYLNSTHNTPGVSNPAVDALLDQIIQHQDDEKALVPLGRALDRVLTWNAYMIPLWYSNQTRVAWWNKFAMPATRPAYTLGFNGWWLDTTQAATLPAERR</sequence>
<evidence type="ECO:0000256" key="2">
    <source>
        <dbReference type="SAM" id="SignalP"/>
    </source>
</evidence>
<dbReference type="SUPFAM" id="SSF53850">
    <property type="entry name" value="Periplasmic binding protein-like II"/>
    <property type="match status" value="1"/>
</dbReference>
<dbReference type="AlphaFoldDB" id="A0A4R3Z4X3"/>
<gene>
    <name evidence="4" type="ORF">EDC52_101605</name>
</gene>
<dbReference type="GO" id="GO:0042884">
    <property type="term" value="P:microcin transport"/>
    <property type="evidence" value="ECO:0007669"/>
    <property type="project" value="TreeGrafter"/>
</dbReference>